<reference evidence="2" key="1">
    <citation type="journal article" date="2015" name="Nature">
        <title>Complex archaea that bridge the gap between prokaryotes and eukaryotes.</title>
        <authorList>
            <person name="Spang A."/>
            <person name="Saw J.H."/>
            <person name="Jorgensen S.L."/>
            <person name="Zaremba-Niedzwiedzka K."/>
            <person name="Martijn J."/>
            <person name="Lind A.E."/>
            <person name="van Eijk R."/>
            <person name="Schleper C."/>
            <person name="Guy L."/>
            <person name="Ettema T.J."/>
        </authorList>
    </citation>
    <scope>NUCLEOTIDE SEQUENCE</scope>
</reference>
<feature type="domain" description="Putative regulatory protein FmdB zinc ribbon" evidence="1">
    <location>
        <begin position="1"/>
        <end position="41"/>
    </location>
</feature>
<comment type="caution">
    <text evidence="2">The sequence shown here is derived from an EMBL/GenBank/DDBJ whole genome shotgun (WGS) entry which is preliminary data.</text>
</comment>
<dbReference type="EMBL" id="LAZR01005290">
    <property type="protein sequence ID" value="KKN01174.1"/>
    <property type="molecule type" value="Genomic_DNA"/>
</dbReference>
<dbReference type="InterPro" id="IPR013429">
    <property type="entry name" value="Regulatory_FmdB_Zinc_ribbon"/>
</dbReference>
<dbReference type="SMART" id="SM00834">
    <property type="entry name" value="CxxC_CXXC_SSSS"/>
    <property type="match status" value="1"/>
</dbReference>
<evidence type="ECO:0000259" key="1">
    <source>
        <dbReference type="SMART" id="SM00834"/>
    </source>
</evidence>
<accession>A0A0F9M640</accession>
<evidence type="ECO:0000313" key="2">
    <source>
        <dbReference type="EMBL" id="KKN01174.1"/>
    </source>
</evidence>
<proteinExistence type="predicted"/>
<name>A0A0F9M640_9ZZZZ</name>
<organism evidence="2">
    <name type="scientific">marine sediment metagenome</name>
    <dbReference type="NCBI Taxonomy" id="412755"/>
    <lineage>
        <taxon>unclassified sequences</taxon>
        <taxon>metagenomes</taxon>
        <taxon>ecological metagenomes</taxon>
    </lineage>
</organism>
<sequence>MPLYSYVCNHCGEKFDKQKPSADRFFHDCPKCSQPCANVPTVAYDHWGFDLDEASHHVGNPDKLVSDRPSNEGFIRV</sequence>
<gene>
    <name evidence="2" type="ORF">LCGC14_1130430</name>
</gene>
<dbReference type="AlphaFoldDB" id="A0A0F9M640"/>
<protein>
    <recommendedName>
        <fullName evidence="1">Putative regulatory protein FmdB zinc ribbon domain-containing protein</fullName>
    </recommendedName>
</protein>
<dbReference type="NCBIfam" id="TIGR02605">
    <property type="entry name" value="CxxC_CxxC_SSSS"/>
    <property type="match status" value="1"/>
</dbReference>